<organism evidence="2">
    <name type="scientific">Alloyangia sp. H15</name>
    <dbReference type="NCBI Taxonomy" id="3029062"/>
    <lineage>
        <taxon>Bacteria</taxon>
        <taxon>Pseudomonadati</taxon>
        <taxon>Pseudomonadota</taxon>
        <taxon>Alphaproteobacteria</taxon>
        <taxon>Rhodobacterales</taxon>
        <taxon>Roseobacteraceae</taxon>
        <taxon>Alloyangia</taxon>
    </lineage>
</organism>
<dbReference type="EMBL" id="CP123384">
    <property type="protein sequence ID" value="XCC93260.1"/>
    <property type="molecule type" value="Genomic_DNA"/>
</dbReference>
<evidence type="ECO:0000313" key="2">
    <source>
        <dbReference type="EMBL" id="XCC93260.1"/>
    </source>
</evidence>
<name>A0AAU8AFQ2_9RHOB</name>
<accession>A0AAU8AFQ2</accession>
<proteinExistence type="predicted"/>
<reference evidence="2" key="1">
    <citation type="submission" date="2023-02" db="EMBL/GenBank/DDBJ databases">
        <title>Description and genomic characterization of Salipiger bruguierae sp. nov., isolated from the sediment of mangrove plant Bruguiera sexangula.</title>
        <authorList>
            <person name="Long M."/>
        </authorList>
    </citation>
    <scope>NUCLEOTIDE SEQUENCE</scope>
    <source>
        <strain evidence="2">H15</strain>
    </source>
</reference>
<protein>
    <submittedName>
        <fullName evidence="2">Phage tail tape measure C-terminal domain-containing protein</fullName>
    </submittedName>
</protein>
<gene>
    <name evidence="2" type="ORF">PVT71_12350</name>
</gene>
<feature type="coiled-coil region" evidence="1">
    <location>
        <begin position="339"/>
        <end position="369"/>
    </location>
</feature>
<sequence length="707" mass="74530">MASTQKTYRLDIEVRGSRETQAMVAELGKLASAQAKLTNASARMAAEQRKVSTAVNTTTTALQKANAAAAGTGKGFRVMGREIEGWKINQASAQFSDFIVQVEGGAGAARAFGQQVSQVAGLLPGWGAAAATVASILALVGPSLLDAAKSSRTFEDATNGIADALDRLNAPLDVLKSSLDELREKYGQSADEVVRLARLEAQLASQNLAAELGKQVTELKEAAAGFGQFEAGLALSGRNLRALSLRLGLTSDEARKLSAAFVQMVNSDLKDIPGLTRNFEAWERTLADVGLTLDDLPEELRNAVTEALALARQSAEAGAAMQLWEQFARDAAEAAGQTVEQVAAVAETAKRAAEELKRLRDATSNLSLDTAALEAQNRSLAQGNDLIRARADALIAQKRLELETALNSDDRDTWQTAREDLAAYTAAVNQNVEAQRRYNALTETTTKTTSSIKKGYDDGRLSVEQFTAILERYRSAGEQAEIMQAKLNEAIAAYGVDGVANGTELFARAMQDLAKSGAEVSEELQAMSGIFTSNLTGAFDAIIDGSKSAGEAFSDMVAGMLKDIAKFLVQQQVMKLAAAAFGVPATSGATASPTFATPAVNTAIYTVPAPNVPTATFAATAMARTTAAPTTTAEQTATNLIGAAASPASVVINNYAAQDTGVAVAEGHDASGRQMIEIFIEKKIKESLGNGSLDRQMRTNYGIRRTP</sequence>
<dbReference type="AlphaFoldDB" id="A0AAU8AFQ2"/>
<evidence type="ECO:0000256" key="1">
    <source>
        <dbReference type="SAM" id="Coils"/>
    </source>
</evidence>
<dbReference type="RefSeq" id="WP_353472083.1">
    <property type="nucleotide sequence ID" value="NZ_CP123384.1"/>
</dbReference>
<feature type="coiled-coil region" evidence="1">
    <location>
        <begin position="165"/>
        <end position="192"/>
    </location>
</feature>
<keyword evidence="1" id="KW-0175">Coiled coil</keyword>